<accession>A0A7G3ZJ04</accession>
<evidence type="ECO:0000313" key="6">
    <source>
        <dbReference type="EMBL" id="QLL33490.1"/>
    </source>
</evidence>
<feature type="region of interest" description="Disordered" evidence="4">
    <location>
        <begin position="241"/>
        <end position="267"/>
    </location>
</feature>
<evidence type="ECO:0000259" key="5">
    <source>
        <dbReference type="SMART" id="SM00449"/>
    </source>
</evidence>
<keyword evidence="7" id="KW-1185">Reference proteome</keyword>
<dbReference type="CDD" id="cd12872">
    <property type="entry name" value="SPRY_Ash2"/>
    <property type="match status" value="1"/>
</dbReference>
<dbReference type="InterPro" id="IPR037353">
    <property type="entry name" value="ASH2"/>
</dbReference>
<dbReference type="Proteomes" id="UP000515788">
    <property type="component" value="Chromosome 5"/>
</dbReference>
<evidence type="ECO:0000256" key="4">
    <source>
        <dbReference type="SAM" id="MobiDB-lite"/>
    </source>
</evidence>
<gene>
    <name evidence="6" type="ORF">HG536_0E04010</name>
</gene>
<dbReference type="SUPFAM" id="SSF49899">
    <property type="entry name" value="Concanavalin A-like lectins/glucanases"/>
    <property type="match status" value="1"/>
</dbReference>
<dbReference type="InterPro" id="IPR003877">
    <property type="entry name" value="SPRY_dom"/>
</dbReference>
<comment type="similarity">
    <text evidence="3">Belongs to the cclA family.</text>
</comment>
<organism evidence="6 7">
    <name type="scientific">Torulaspora globosa</name>
    <dbReference type="NCBI Taxonomy" id="48254"/>
    <lineage>
        <taxon>Eukaryota</taxon>
        <taxon>Fungi</taxon>
        <taxon>Dikarya</taxon>
        <taxon>Ascomycota</taxon>
        <taxon>Saccharomycotina</taxon>
        <taxon>Saccharomycetes</taxon>
        <taxon>Saccharomycetales</taxon>
        <taxon>Saccharomycetaceae</taxon>
        <taxon>Torulaspora</taxon>
    </lineage>
</organism>
<protein>
    <recommendedName>
        <fullName evidence="5">SPRY domain-containing protein</fullName>
    </recommendedName>
</protein>
<dbReference type="RefSeq" id="XP_037140164.1">
    <property type="nucleotide sequence ID" value="XM_037284268.1"/>
</dbReference>
<dbReference type="EMBL" id="CP059250">
    <property type="protein sequence ID" value="QLL33490.1"/>
    <property type="molecule type" value="Genomic_DNA"/>
</dbReference>
<dbReference type="InterPro" id="IPR013320">
    <property type="entry name" value="ConA-like_dom_sf"/>
</dbReference>
<dbReference type="GO" id="GO:0000976">
    <property type="term" value="F:transcription cis-regulatory region binding"/>
    <property type="evidence" value="ECO:0007669"/>
    <property type="project" value="TreeGrafter"/>
</dbReference>
<dbReference type="Gene3D" id="2.60.120.920">
    <property type="match status" value="1"/>
</dbReference>
<comment type="subcellular location">
    <subcellularLocation>
        <location evidence="1">Nucleus</location>
    </subcellularLocation>
</comment>
<evidence type="ECO:0000256" key="1">
    <source>
        <dbReference type="ARBA" id="ARBA00004123"/>
    </source>
</evidence>
<dbReference type="GeneID" id="59326686"/>
<dbReference type="InterPro" id="IPR043136">
    <property type="entry name" value="B30.2/SPRY_sf"/>
</dbReference>
<keyword evidence="2" id="KW-0539">Nucleus</keyword>
<dbReference type="KEGG" id="tgb:HG536_0E04010"/>
<dbReference type="GO" id="GO:0048188">
    <property type="term" value="C:Set1C/COMPASS complex"/>
    <property type="evidence" value="ECO:0007669"/>
    <property type="project" value="InterPro"/>
</dbReference>
<dbReference type="OrthoDB" id="10266026at2759"/>
<evidence type="ECO:0000256" key="2">
    <source>
        <dbReference type="ARBA" id="ARBA00023242"/>
    </source>
</evidence>
<dbReference type="AlphaFoldDB" id="A0A7G3ZJ04"/>
<feature type="compositionally biased region" description="Polar residues" evidence="4">
    <location>
        <begin position="241"/>
        <end position="253"/>
    </location>
</feature>
<reference evidence="6 7" key="1">
    <citation type="submission" date="2020-06" db="EMBL/GenBank/DDBJ databases">
        <title>The yeast mating-type switching endonuclease HO is a domesticated member of an unorthodox homing genetic element family.</title>
        <authorList>
            <person name="Coughlan A.Y."/>
            <person name="Lombardi L."/>
            <person name="Braun-Galleani S."/>
            <person name="Martos A.R."/>
            <person name="Galeote V."/>
            <person name="Bigey F."/>
            <person name="Dequin S."/>
            <person name="Byrne K.P."/>
            <person name="Wolfe K.H."/>
        </authorList>
    </citation>
    <scope>NUCLEOTIDE SEQUENCE [LARGE SCALE GENOMIC DNA]</scope>
    <source>
        <strain evidence="6 7">CBS764</strain>
    </source>
</reference>
<feature type="domain" description="SPRY" evidence="5">
    <location>
        <begin position="124"/>
        <end position="373"/>
    </location>
</feature>
<proteinExistence type="inferred from homology"/>
<dbReference type="PANTHER" id="PTHR10598:SF0">
    <property type="entry name" value="SET1_ASH2 HISTONE METHYLTRANSFERASE COMPLEX SUBUNIT ASH2"/>
    <property type="match status" value="1"/>
</dbReference>
<evidence type="ECO:0000313" key="7">
    <source>
        <dbReference type="Proteomes" id="UP000515788"/>
    </source>
</evidence>
<dbReference type="PANTHER" id="PTHR10598">
    <property type="entry name" value="SET1/ASH2 HISTONE METHYLTRANSFERASE COMPLEX SUBUNIT ASH2"/>
    <property type="match status" value="1"/>
</dbReference>
<evidence type="ECO:0000256" key="3">
    <source>
        <dbReference type="ARBA" id="ARBA00038149"/>
    </source>
</evidence>
<dbReference type="SMART" id="SM00449">
    <property type="entry name" value="SPRY"/>
    <property type="match status" value="1"/>
</dbReference>
<sequence length="478" mass="54822">MKVGIIPYQAEELVRGNDSGPVRPRFPSVQKTHEIETKDDGVKVFVKPEDIPLNRRNFVYRPCAPNPHFTELGYCCSEYPFRNAGMNVMDRSDGISLIKDGNDLVSVNDSLGWRTSRCDACVKDGEAYWEVEVIRGGLLEPFPEDASLQKRKDVLNAIPHLRIGISKREASLEAPVGFDSYGYGIRDHTLESIHEGIITQTLPLKSLKPGDRIGLLLRLPTFEEQKQQADEYIQRRIAALSSHSSKPTSSNDYWASEDPGPNKKKTKKAFSNVDFQKALLEDIDNNNVIRDHIAIRYKNQLFFEATDYVKTTKPEYHSSDKREREEYYRLAHSHLSVYLNGQPLGRAFEDLKPFLPPFSELQYKEKFFFDYWRHGSASNNDKGVLDSTQKKGLLLRNKYVNNNKLGYYPTISCFNGGTARIITQRSELKFLDEILKAHPRPNDVRVLETLYQEQIAEDIVWDIVDEVEEEINAKLLKV</sequence>
<name>A0A7G3ZJ04_9SACH</name>